<evidence type="ECO:0008006" key="3">
    <source>
        <dbReference type="Google" id="ProtNLM"/>
    </source>
</evidence>
<protein>
    <recommendedName>
        <fullName evidence="3">Integrase</fullName>
    </recommendedName>
</protein>
<dbReference type="EMBL" id="JBHSOH010000002">
    <property type="protein sequence ID" value="MFC5846776.1"/>
    <property type="molecule type" value="Genomic_DNA"/>
</dbReference>
<dbReference type="RefSeq" id="WP_380045153.1">
    <property type="nucleotide sequence ID" value="NZ_JBHSOH010000002.1"/>
</dbReference>
<name>A0ABW1DGH7_9DEIO</name>
<reference evidence="2" key="1">
    <citation type="journal article" date="2019" name="Int. J. Syst. Evol. Microbiol.">
        <title>The Global Catalogue of Microorganisms (GCM) 10K type strain sequencing project: providing services to taxonomists for standard genome sequencing and annotation.</title>
        <authorList>
            <consortium name="The Broad Institute Genomics Platform"/>
            <consortium name="The Broad Institute Genome Sequencing Center for Infectious Disease"/>
            <person name="Wu L."/>
            <person name="Ma J."/>
        </authorList>
    </citation>
    <scope>NUCLEOTIDE SEQUENCE [LARGE SCALE GENOMIC DNA]</scope>
    <source>
        <strain evidence="2">CGMCC 1.15053</strain>
    </source>
</reference>
<evidence type="ECO:0000313" key="2">
    <source>
        <dbReference type="Proteomes" id="UP001595979"/>
    </source>
</evidence>
<dbReference type="InterPro" id="IPR011010">
    <property type="entry name" value="DNA_brk_join_enz"/>
</dbReference>
<keyword evidence="2" id="KW-1185">Reference proteome</keyword>
<comment type="caution">
    <text evidence="1">The sequence shown here is derived from an EMBL/GenBank/DDBJ whole genome shotgun (WGS) entry which is preliminary data.</text>
</comment>
<evidence type="ECO:0000313" key="1">
    <source>
        <dbReference type="EMBL" id="MFC5846776.1"/>
    </source>
</evidence>
<proteinExistence type="predicted"/>
<dbReference type="SUPFAM" id="SSF56349">
    <property type="entry name" value="DNA breaking-rejoining enzymes"/>
    <property type="match status" value="1"/>
</dbReference>
<accession>A0ABW1DGH7</accession>
<dbReference type="Proteomes" id="UP001595979">
    <property type="component" value="Unassembled WGS sequence"/>
</dbReference>
<organism evidence="1 2">
    <name type="scientific">Deinococcus petrolearius</name>
    <dbReference type="NCBI Taxonomy" id="1751295"/>
    <lineage>
        <taxon>Bacteria</taxon>
        <taxon>Thermotogati</taxon>
        <taxon>Deinococcota</taxon>
        <taxon>Deinococci</taxon>
        <taxon>Deinococcales</taxon>
        <taxon>Deinococcaceae</taxon>
        <taxon>Deinococcus</taxon>
    </lineage>
</organism>
<sequence>MNPAQSMHPDERALKLTRALHDHDLDQLLPLLGDDLRWPRKQLYSNLRLIFAAARRDGVNLLRPPDDFQAWLQVPLRETVRGPGTAKVNTITARLSTLSQLYNVLMDEGLVLRHPLRGLERPAAQRTPDTLPARADIVRLLVHAEDDPALHAALTLTYHHAMQVAELIALRWPAFSHADGTLLRRRTLTRLDEASYRALDRLLAAAGGPLAQPQGRVFPYDSNDALRTRIFQVSRAAGIGFINPARLRKAALRDFVLTPEQAGFIGEQTFELARALARGLAPDTDA</sequence>
<gene>
    <name evidence="1" type="ORF">ACFPQ6_00500</name>
</gene>